<gene>
    <name evidence="14" type="primary">cdd</name>
    <name evidence="14" type="ORF">JM658_14920</name>
</gene>
<name>A0ABS9J6V2_9FLAO</name>
<evidence type="ECO:0000313" key="14">
    <source>
        <dbReference type="EMBL" id="MCF8716123.1"/>
    </source>
</evidence>
<dbReference type="Gene3D" id="3.40.140.10">
    <property type="entry name" value="Cytidine Deaminase, domain 2"/>
    <property type="match status" value="1"/>
</dbReference>
<evidence type="ECO:0000256" key="9">
    <source>
        <dbReference type="ARBA" id="ARBA00032005"/>
    </source>
</evidence>
<evidence type="ECO:0000256" key="4">
    <source>
        <dbReference type="ARBA" id="ARBA00012783"/>
    </source>
</evidence>
<evidence type="ECO:0000256" key="7">
    <source>
        <dbReference type="ARBA" id="ARBA00022801"/>
    </source>
</evidence>
<keyword evidence="15" id="KW-1185">Reference proteome</keyword>
<comment type="catalytic activity">
    <reaction evidence="10 12">
        <text>2'-deoxycytidine + H2O + H(+) = 2'-deoxyuridine + NH4(+)</text>
        <dbReference type="Rhea" id="RHEA:13433"/>
        <dbReference type="ChEBI" id="CHEBI:15377"/>
        <dbReference type="ChEBI" id="CHEBI:15378"/>
        <dbReference type="ChEBI" id="CHEBI:15698"/>
        <dbReference type="ChEBI" id="CHEBI:16450"/>
        <dbReference type="ChEBI" id="CHEBI:28938"/>
        <dbReference type="EC" id="3.5.4.5"/>
    </reaction>
</comment>
<comment type="cofactor">
    <cofactor evidence="1 12">
        <name>Zn(2+)</name>
        <dbReference type="ChEBI" id="CHEBI:29105"/>
    </cofactor>
</comment>
<dbReference type="InterPro" id="IPR006262">
    <property type="entry name" value="Cyt_deam_tetra"/>
</dbReference>
<dbReference type="InterPro" id="IPR016193">
    <property type="entry name" value="Cytidine_deaminase-like"/>
</dbReference>
<dbReference type="PROSITE" id="PS51747">
    <property type="entry name" value="CYT_DCMP_DEAMINASES_2"/>
    <property type="match status" value="1"/>
</dbReference>
<dbReference type="EMBL" id="JAETXX010000012">
    <property type="protein sequence ID" value="MCF8716123.1"/>
    <property type="molecule type" value="Genomic_DNA"/>
</dbReference>
<reference evidence="14 15" key="1">
    <citation type="submission" date="2021-01" db="EMBL/GenBank/DDBJ databases">
        <title>Genome sequencing of Joostella atrarenae M1-2 (= KCTC 23194).</title>
        <authorList>
            <person name="Zakaria M.R."/>
            <person name="Lam M.Q."/>
            <person name="Chong C.S."/>
        </authorList>
    </citation>
    <scope>NUCLEOTIDE SEQUENCE [LARGE SCALE GENOMIC DNA]</scope>
    <source>
        <strain evidence="14 15">M1-2</strain>
    </source>
</reference>
<organism evidence="14 15">
    <name type="scientific">Joostella atrarenae</name>
    <dbReference type="NCBI Taxonomy" id="679257"/>
    <lineage>
        <taxon>Bacteria</taxon>
        <taxon>Pseudomonadati</taxon>
        <taxon>Bacteroidota</taxon>
        <taxon>Flavobacteriia</taxon>
        <taxon>Flavobacteriales</taxon>
        <taxon>Flavobacteriaceae</taxon>
        <taxon>Joostella</taxon>
    </lineage>
</organism>
<protein>
    <recommendedName>
        <fullName evidence="5 12">Cytidine deaminase</fullName>
        <ecNumber evidence="4 12">3.5.4.5</ecNumber>
    </recommendedName>
    <alternativeName>
        <fullName evidence="9 12">Cytidine aminohydrolase</fullName>
    </alternativeName>
</protein>
<feature type="domain" description="CMP/dCMP-type deaminase" evidence="13">
    <location>
        <begin position="21"/>
        <end position="158"/>
    </location>
</feature>
<dbReference type="InterPro" id="IPR050202">
    <property type="entry name" value="Cyt/Deoxycyt_deaminase"/>
</dbReference>
<evidence type="ECO:0000256" key="11">
    <source>
        <dbReference type="ARBA" id="ARBA00049558"/>
    </source>
</evidence>
<keyword evidence="7 12" id="KW-0378">Hydrolase</keyword>
<dbReference type="GO" id="GO:0004126">
    <property type="term" value="F:cytidine deaminase activity"/>
    <property type="evidence" value="ECO:0007669"/>
    <property type="project" value="UniProtKB-EC"/>
</dbReference>
<evidence type="ECO:0000256" key="6">
    <source>
        <dbReference type="ARBA" id="ARBA00022723"/>
    </source>
</evidence>
<sequence>MKKIEITTTLSVYDTIEELPLEVKELMMKAIGARKNAYAPYSKFRVGAALQLENEEIVVGNNQENAVYPSGLCAERVAIYQAGALYPKEPIKMMAISASSDIFNVITPIPPCGACRQSMFEYEENLQRPIEIYFMGETGKVVKADSVKDLLPLTFGKATLNNI</sequence>
<dbReference type="NCBIfam" id="NF004064">
    <property type="entry name" value="PRK05578.1"/>
    <property type="match status" value="1"/>
</dbReference>
<dbReference type="EC" id="3.5.4.5" evidence="4 12"/>
<evidence type="ECO:0000256" key="12">
    <source>
        <dbReference type="RuleBase" id="RU364006"/>
    </source>
</evidence>
<comment type="caution">
    <text evidence="14">The sequence shown here is derived from an EMBL/GenBank/DDBJ whole genome shotgun (WGS) entry which is preliminary data.</text>
</comment>
<accession>A0ABS9J6V2</accession>
<dbReference type="PANTHER" id="PTHR11644:SF2">
    <property type="entry name" value="CYTIDINE DEAMINASE"/>
    <property type="match status" value="1"/>
</dbReference>
<evidence type="ECO:0000256" key="8">
    <source>
        <dbReference type="ARBA" id="ARBA00022833"/>
    </source>
</evidence>
<proteinExistence type="inferred from homology"/>
<dbReference type="SUPFAM" id="SSF53927">
    <property type="entry name" value="Cytidine deaminase-like"/>
    <property type="match status" value="1"/>
</dbReference>
<evidence type="ECO:0000256" key="3">
    <source>
        <dbReference type="ARBA" id="ARBA00006576"/>
    </source>
</evidence>
<dbReference type="PROSITE" id="PS00903">
    <property type="entry name" value="CYT_DCMP_DEAMINASES_1"/>
    <property type="match status" value="1"/>
</dbReference>
<dbReference type="Proteomes" id="UP000829517">
    <property type="component" value="Unassembled WGS sequence"/>
</dbReference>
<evidence type="ECO:0000256" key="10">
    <source>
        <dbReference type="ARBA" id="ARBA00049252"/>
    </source>
</evidence>
<dbReference type="InterPro" id="IPR002125">
    <property type="entry name" value="CMP_dCMP_dom"/>
</dbReference>
<comment type="similarity">
    <text evidence="3 12">Belongs to the cytidine and deoxycytidylate deaminase family.</text>
</comment>
<evidence type="ECO:0000256" key="1">
    <source>
        <dbReference type="ARBA" id="ARBA00001947"/>
    </source>
</evidence>
<dbReference type="RefSeq" id="WP_236960095.1">
    <property type="nucleotide sequence ID" value="NZ_JAETXX010000012.1"/>
</dbReference>
<evidence type="ECO:0000313" key="15">
    <source>
        <dbReference type="Proteomes" id="UP000829517"/>
    </source>
</evidence>
<dbReference type="PANTHER" id="PTHR11644">
    <property type="entry name" value="CYTIDINE DEAMINASE"/>
    <property type="match status" value="1"/>
</dbReference>
<dbReference type="NCBIfam" id="TIGR01354">
    <property type="entry name" value="cyt_deam_tetra"/>
    <property type="match status" value="1"/>
</dbReference>
<keyword evidence="6 12" id="KW-0479">Metal-binding</keyword>
<keyword evidence="8 12" id="KW-0862">Zinc</keyword>
<dbReference type="CDD" id="cd01283">
    <property type="entry name" value="cytidine_deaminase"/>
    <property type="match status" value="1"/>
</dbReference>
<evidence type="ECO:0000259" key="13">
    <source>
        <dbReference type="PROSITE" id="PS51747"/>
    </source>
</evidence>
<comment type="catalytic activity">
    <reaction evidence="11 12">
        <text>cytidine + H2O + H(+) = uridine + NH4(+)</text>
        <dbReference type="Rhea" id="RHEA:16069"/>
        <dbReference type="ChEBI" id="CHEBI:15377"/>
        <dbReference type="ChEBI" id="CHEBI:15378"/>
        <dbReference type="ChEBI" id="CHEBI:16704"/>
        <dbReference type="ChEBI" id="CHEBI:17562"/>
        <dbReference type="ChEBI" id="CHEBI:28938"/>
        <dbReference type="EC" id="3.5.4.5"/>
    </reaction>
</comment>
<comment type="function">
    <text evidence="2 12">This enzyme scavenges exogenous and endogenous cytidine and 2'-deoxycytidine for UMP synthesis.</text>
</comment>
<dbReference type="InterPro" id="IPR016192">
    <property type="entry name" value="APOBEC/CMP_deaminase_Zn-bd"/>
</dbReference>
<dbReference type="Pfam" id="PF00383">
    <property type="entry name" value="dCMP_cyt_deam_1"/>
    <property type="match status" value="1"/>
</dbReference>
<evidence type="ECO:0000256" key="2">
    <source>
        <dbReference type="ARBA" id="ARBA00003949"/>
    </source>
</evidence>
<evidence type="ECO:0000256" key="5">
    <source>
        <dbReference type="ARBA" id="ARBA00018266"/>
    </source>
</evidence>